<keyword evidence="2" id="KW-1185">Reference proteome</keyword>
<dbReference type="AlphaFoldDB" id="A0AA39NJ82"/>
<name>A0AA39NJ82_9AGAR</name>
<dbReference type="EMBL" id="JAUEPR010000082">
    <property type="protein sequence ID" value="KAK0466592.1"/>
    <property type="molecule type" value="Genomic_DNA"/>
</dbReference>
<evidence type="ECO:0000313" key="1">
    <source>
        <dbReference type="EMBL" id="KAK0466592.1"/>
    </source>
</evidence>
<accession>A0AA39NJ82</accession>
<protein>
    <recommendedName>
        <fullName evidence="3">Heterokaryon incompatibility domain-containing protein</fullName>
    </recommendedName>
</protein>
<reference evidence="1" key="1">
    <citation type="submission" date="2023-06" db="EMBL/GenBank/DDBJ databases">
        <authorList>
            <consortium name="Lawrence Berkeley National Laboratory"/>
            <person name="Ahrendt S."/>
            <person name="Sahu N."/>
            <person name="Indic B."/>
            <person name="Wong-Bajracharya J."/>
            <person name="Merenyi Z."/>
            <person name="Ke H.-M."/>
            <person name="Monk M."/>
            <person name="Kocsube S."/>
            <person name="Drula E."/>
            <person name="Lipzen A."/>
            <person name="Balint B."/>
            <person name="Henrissat B."/>
            <person name="Andreopoulos B."/>
            <person name="Martin F.M."/>
            <person name="Harder C.B."/>
            <person name="Rigling D."/>
            <person name="Ford K.L."/>
            <person name="Foster G.D."/>
            <person name="Pangilinan J."/>
            <person name="Papanicolaou A."/>
            <person name="Barry K."/>
            <person name="LaButti K."/>
            <person name="Viragh M."/>
            <person name="Koriabine M."/>
            <person name="Yan M."/>
            <person name="Riley R."/>
            <person name="Champramary S."/>
            <person name="Plett K.L."/>
            <person name="Tsai I.J."/>
            <person name="Slot J."/>
            <person name="Sipos G."/>
            <person name="Plett J."/>
            <person name="Nagy L.G."/>
            <person name="Grigoriev I.V."/>
        </authorList>
    </citation>
    <scope>NUCLEOTIDE SEQUENCE</scope>
    <source>
        <strain evidence="1">ICMP 16352</strain>
    </source>
</reference>
<dbReference type="Proteomes" id="UP001175227">
    <property type="component" value="Unassembled WGS sequence"/>
</dbReference>
<organism evidence="1 2">
    <name type="scientific">Armillaria novae-zelandiae</name>
    <dbReference type="NCBI Taxonomy" id="153914"/>
    <lineage>
        <taxon>Eukaryota</taxon>
        <taxon>Fungi</taxon>
        <taxon>Dikarya</taxon>
        <taxon>Basidiomycota</taxon>
        <taxon>Agaricomycotina</taxon>
        <taxon>Agaricomycetes</taxon>
        <taxon>Agaricomycetidae</taxon>
        <taxon>Agaricales</taxon>
        <taxon>Marasmiineae</taxon>
        <taxon>Physalacriaceae</taxon>
        <taxon>Armillaria</taxon>
    </lineage>
</organism>
<proteinExistence type="predicted"/>
<evidence type="ECO:0008006" key="3">
    <source>
        <dbReference type="Google" id="ProtNLM"/>
    </source>
</evidence>
<sequence length="426" mass="50157">MRREVLSHDRITWQEVSHRRVWDLCANRVVPHWVLPETEYMFGRPTVLGISHAWVDVTDRVNLMTPINRYEWPVPMPKDANLDLIRIKMLNFDTEYAWLDVLCLRQEGGKGEHLHLDEWKLDVPTIGVVYRGEAVVCYFNGLGRTLHLMPDYFESDRCWFQRAWTLQEITKYTIVAGETGDKVMEKAVRKRFDERLACLREIIERDFSLEVAAEMQNRVSSKSLDKVAGLAYLLNLHYIPLYDVEMSDVDAWEVLIDIMVPGRRAEFFFYFPEPGNGRKYWRPSWQQIMSMKQFLPYASFWAGYVEHGDTDEDWYEGWCIDSADVQGLDDRLKKGEPRQGTMIFKNCFGISHTFKICADHMFPIPDGSYALIGVNDWSSTYPLNLWVVGRLKEDRKFQKLSVFRFTDDEEENLRKLNLKIVKNFLC</sequence>
<evidence type="ECO:0000313" key="2">
    <source>
        <dbReference type="Proteomes" id="UP001175227"/>
    </source>
</evidence>
<comment type="caution">
    <text evidence="1">The sequence shown here is derived from an EMBL/GenBank/DDBJ whole genome shotgun (WGS) entry which is preliminary data.</text>
</comment>
<gene>
    <name evidence="1" type="ORF">IW261DRAFT_1346568</name>
</gene>